<name>A0ABP3IEC2_9CAUL</name>
<dbReference type="EMBL" id="BAAAEJ010000009">
    <property type="protein sequence ID" value="GAA0398533.1"/>
    <property type="molecule type" value="Genomic_DNA"/>
</dbReference>
<dbReference type="RefSeq" id="WP_167178216.1">
    <property type="nucleotide sequence ID" value="NZ_BAAAEJ010000009.1"/>
</dbReference>
<dbReference type="Proteomes" id="UP001500791">
    <property type="component" value="Unassembled WGS sequence"/>
</dbReference>
<proteinExistence type="predicted"/>
<comment type="caution">
    <text evidence="1">The sequence shown here is derived from an EMBL/GenBank/DDBJ whole genome shotgun (WGS) entry which is preliminary data.</text>
</comment>
<accession>A0ABP3IEC2</accession>
<reference evidence="2" key="1">
    <citation type="journal article" date="2019" name="Int. J. Syst. Evol. Microbiol.">
        <title>The Global Catalogue of Microorganisms (GCM) 10K type strain sequencing project: providing services to taxonomists for standard genome sequencing and annotation.</title>
        <authorList>
            <consortium name="The Broad Institute Genomics Platform"/>
            <consortium name="The Broad Institute Genome Sequencing Center for Infectious Disease"/>
            <person name="Wu L."/>
            <person name="Ma J."/>
        </authorList>
    </citation>
    <scope>NUCLEOTIDE SEQUENCE [LARGE SCALE GENOMIC DNA]</scope>
    <source>
        <strain evidence="2">JCM 13476</strain>
    </source>
</reference>
<protein>
    <submittedName>
        <fullName evidence="1">Uncharacterized protein</fullName>
    </submittedName>
</protein>
<keyword evidence="2" id="KW-1185">Reference proteome</keyword>
<evidence type="ECO:0000313" key="1">
    <source>
        <dbReference type="EMBL" id="GAA0398533.1"/>
    </source>
</evidence>
<sequence>MAPEPDRAIAPLVQRIEQEQAKLDSLPPNADLKTRFASVYVLDQYPRQFMGEVLRSELSAEDMAKARGEASAIMAEQDAKNLQIVLEHLPPEGWYLHSRYGVEVATTAFLVVQHSNLETWRRFVPVLEPLVAAGEVDGQSYGLMYDRLALAEKRPQRYGSQLACQNGEWVVLNLEAPEAVDDRRREMGFTESHADYVAGFKSMPC</sequence>
<evidence type="ECO:0000313" key="2">
    <source>
        <dbReference type="Proteomes" id="UP001500791"/>
    </source>
</evidence>
<organism evidence="1 2">
    <name type="scientific">Brevundimonas terrae</name>
    <dbReference type="NCBI Taxonomy" id="363631"/>
    <lineage>
        <taxon>Bacteria</taxon>
        <taxon>Pseudomonadati</taxon>
        <taxon>Pseudomonadota</taxon>
        <taxon>Alphaproteobacteria</taxon>
        <taxon>Caulobacterales</taxon>
        <taxon>Caulobacteraceae</taxon>
        <taxon>Brevundimonas</taxon>
    </lineage>
</organism>
<gene>
    <name evidence="1" type="ORF">GCM10009093_26370</name>
</gene>
<dbReference type="InterPro" id="IPR046732">
    <property type="entry name" value="DUF6624"/>
</dbReference>
<dbReference type="Pfam" id="PF20329">
    <property type="entry name" value="DUF6624"/>
    <property type="match status" value="1"/>
</dbReference>